<organism evidence="1 2">
    <name type="scientific">Aristolochia fimbriata</name>
    <name type="common">White veined hardy Dutchman's pipe vine</name>
    <dbReference type="NCBI Taxonomy" id="158543"/>
    <lineage>
        <taxon>Eukaryota</taxon>
        <taxon>Viridiplantae</taxon>
        <taxon>Streptophyta</taxon>
        <taxon>Embryophyta</taxon>
        <taxon>Tracheophyta</taxon>
        <taxon>Spermatophyta</taxon>
        <taxon>Magnoliopsida</taxon>
        <taxon>Magnoliidae</taxon>
        <taxon>Piperales</taxon>
        <taxon>Aristolochiaceae</taxon>
        <taxon>Aristolochia</taxon>
    </lineage>
</organism>
<name>A0AAV7EDP1_ARIFI</name>
<protein>
    <submittedName>
        <fullName evidence="1">Uncharacterized protein</fullName>
    </submittedName>
</protein>
<proteinExistence type="predicted"/>
<comment type="caution">
    <text evidence="1">The sequence shown here is derived from an EMBL/GenBank/DDBJ whole genome shotgun (WGS) entry which is preliminary data.</text>
</comment>
<dbReference type="EMBL" id="JAINDJ010000005">
    <property type="protein sequence ID" value="KAG9446759.1"/>
    <property type="molecule type" value="Genomic_DNA"/>
</dbReference>
<accession>A0AAV7EDP1</accession>
<dbReference type="AlphaFoldDB" id="A0AAV7EDP1"/>
<evidence type="ECO:0000313" key="1">
    <source>
        <dbReference type="EMBL" id="KAG9446759.1"/>
    </source>
</evidence>
<evidence type="ECO:0000313" key="2">
    <source>
        <dbReference type="Proteomes" id="UP000825729"/>
    </source>
</evidence>
<reference evidence="1 2" key="1">
    <citation type="submission" date="2021-07" db="EMBL/GenBank/DDBJ databases">
        <title>The Aristolochia fimbriata genome: insights into angiosperm evolution, floral development and chemical biosynthesis.</title>
        <authorList>
            <person name="Jiao Y."/>
        </authorList>
    </citation>
    <scope>NUCLEOTIDE SEQUENCE [LARGE SCALE GENOMIC DNA]</scope>
    <source>
        <strain evidence="1">IBCAS-2021</strain>
        <tissue evidence="1">Leaf</tissue>
    </source>
</reference>
<sequence length="132" mass="14155">MYYYNPIPYYPMLEEALSSPLRLNGEQGSTTAIARFAGVILVHSGRRLCWGFSRAGTVSALPSPTTSPVAPANREAFRLNGEQGSATATARPARAIPVTLSGSFSPGTGFAVKNLQKKRELGRTLERATLGR</sequence>
<keyword evidence="2" id="KW-1185">Reference proteome</keyword>
<gene>
    <name evidence="1" type="ORF">H6P81_012887</name>
</gene>
<dbReference type="Proteomes" id="UP000825729">
    <property type="component" value="Unassembled WGS sequence"/>
</dbReference>